<comment type="similarity">
    <text evidence="2">Belongs to the RNase H family.</text>
</comment>
<evidence type="ECO:0000256" key="8">
    <source>
        <dbReference type="ARBA" id="ARBA00022801"/>
    </source>
</evidence>
<dbReference type="GeneID" id="41968696"/>
<keyword evidence="9" id="KW-0862">Zinc</keyword>
<keyword evidence="4" id="KW-0540">Nuclease</keyword>
<keyword evidence="7" id="KW-0863">Zinc-finger</keyword>
<evidence type="ECO:0000256" key="1">
    <source>
        <dbReference type="ARBA" id="ARBA00000077"/>
    </source>
</evidence>
<comment type="catalytic activity">
    <reaction evidence="1">
        <text>Endonucleolytic cleavage to 5'-phosphomonoester.</text>
        <dbReference type="EC" id="3.1.26.4"/>
    </reaction>
</comment>
<dbReference type="CDD" id="cd13934">
    <property type="entry name" value="RNase_H_Dikarya_like"/>
    <property type="match status" value="1"/>
</dbReference>
<dbReference type="InterPro" id="IPR050092">
    <property type="entry name" value="RNase_H"/>
</dbReference>
<dbReference type="Pfam" id="PF00075">
    <property type="entry name" value="RNase_H"/>
    <property type="match status" value="1"/>
</dbReference>
<dbReference type="InterPro" id="IPR002156">
    <property type="entry name" value="RNaseH_domain"/>
</dbReference>
<dbReference type="GO" id="GO:0003676">
    <property type="term" value="F:nucleic acid binding"/>
    <property type="evidence" value="ECO:0007669"/>
    <property type="project" value="InterPro"/>
</dbReference>
<evidence type="ECO:0000313" key="11">
    <source>
        <dbReference type="EMBL" id="TPX10052.1"/>
    </source>
</evidence>
<keyword evidence="5" id="KW-0479">Metal-binding</keyword>
<dbReference type="Proteomes" id="UP000319257">
    <property type="component" value="Unassembled WGS sequence"/>
</dbReference>
<dbReference type="GO" id="GO:0043137">
    <property type="term" value="P:DNA replication, removal of RNA primer"/>
    <property type="evidence" value="ECO:0007669"/>
    <property type="project" value="TreeGrafter"/>
</dbReference>
<comment type="caution">
    <text evidence="11">The sequence shown here is derived from an EMBL/GenBank/DDBJ whole genome shotgun (WGS) entry which is preliminary data.</text>
</comment>
<dbReference type="AlphaFoldDB" id="A0A507AKD8"/>
<dbReference type="EC" id="3.1.26.4" evidence="3"/>
<evidence type="ECO:0000256" key="9">
    <source>
        <dbReference type="ARBA" id="ARBA00022833"/>
    </source>
</evidence>
<dbReference type="InterPro" id="IPR012337">
    <property type="entry name" value="RNaseH-like_sf"/>
</dbReference>
<dbReference type="SUPFAM" id="SSF144232">
    <property type="entry name" value="HIT/MYND zinc finger-like"/>
    <property type="match status" value="1"/>
</dbReference>
<dbReference type="PROSITE" id="PS50879">
    <property type="entry name" value="RNASE_H_1"/>
    <property type="match status" value="1"/>
</dbReference>
<dbReference type="Pfam" id="PF01753">
    <property type="entry name" value="zf-MYND"/>
    <property type="match status" value="1"/>
</dbReference>
<name>A0A507AKD8_9PEZI</name>
<reference evidence="11 12" key="1">
    <citation type="submission" date="2019-06" db="EMBL/GenBank/DDBJ databases">
        <title>Draft genome sequence of the filamentous fungus Phialemoniopsis curvata isolated from diesel fuel.</title>
        <authorList>
            <person name="Varaljay V.A."/>
            <person name="Lyon W.J."/>
            <person name="Crouch A.L."/>
            <person name="Drake C.E."/>
            <person name="Hollomon J.M."/>
            <person name="Nadeau L.J."/>
            <person name="Nunn H.S."/>
            <person name="Stevenson B.S."/>
            <person name="Bojanowski C.L."/>
            <person name="Crookes-Goodson W.J."/>
        </authorList>
    </citation>
    <scope>NUCLEOTIDE SEQUENCE [LARGE SCALE GENOMIC DNA]</scope>
    <source>
        <strain evidence="11 12">D216</strain>
    </source>
</reference>
<dbReference type="SUPFAM" id="SSF53098">
    <property type="entry name" value="Ribonuclease H-like"/>
    <property type="match status" value="1"/>
</dbReference>
<dbReference type="InParanoid" id="A0A507AKD8"/>
<organism evidence="11 12">
    <name type="scientific">Thyridium curvatum</name>
    <dbReference type="NCBI Taxonomy" id="1093900"/>
    <lineage>
        <taxon>Eukaryota</taxon>
        <taxon>Fungi</taxon>
        <taxon>Dikarya</taxon>
        <taxon>Ascomycota</taxon>
        <taxon>Pezizomycotina</taxon>
        <taxon>Sordariomycetes</taxon>
        <taxon>Sordariomycetidae</taxon>
        <taxon>Thyridiales</taxon>
        <taxon>Thyridiaceae</taxon>
        <taxon>Thyridium</taxon>
    </lineage>
</organism>
<evidence type="ECO:0000256" key="7">
    <source>
        <dbReference type="ARBA" id="ARBA00022771"/>
    </source>
</evidence>
<evidence type="ECO:0000313" key="12">
    <source>
        <dbReference type="Proteomes" id="UP000319257"/>
    </source>
</evidence>
<accession>A0A507AKD8</accession>
<dbReference type="EMBL" id="SKBQ01000005">
    <property type="protein sequence ID" value="TPX10052.1"/>
    <property type="molecule type" value="Genomic_DNA"/>
</dbReference>
<feature type="domain" description="RNase H type-1" evidence="10">
    <location>
        <begin position="397"/>
        <end position="560"/>
    </location>
</feature>
<dbReference type="GO" id="GO:0008270">
    <property type="term" value="F:zinc ion binding"/>
    <property type="evidence" value="ECO:0007669"/>
    <property type="project" value="UniProtKB-KW"/>
</dbReference>
<evidence type="ECO:0000259" key="10">
    <source>
        <dbReference type="PROSITE" id="PS50879"/>
    </source>
</evidence>
<keyword evidence="6" id="KW-0255">Endonuclease</keyword>
<dbReference type="InterPro" id="IPR036397">
    <property type="entry name" value="RNaseH_sf"/>
</dbReference>
<proteinExistence type="inferred from homology"/>
<gene>
    <name evidence="11" type="ORF">E0L32_001249</name>
</gene>
<dbReference type="PANTHER" id="PTHR10642:SF26">
    <property type="entry name" value="RIBONUCLEASE H1"/>
    <property type="match status" value="1"/>
</dbReference>
<keyword evidence="8" id="KW-0378">Hydrolase</keyword>
<dbReference type="STRING" id="1093900.A0A507AKD8"/>
<evidence type="ECO:0000256" key="6">
    <source>
        <dbReference type="ARBA" id="ARBA00022759"/>
    </source>
</evidence>
<sequence length="576" mass="65331">MARYDFSDLYDNKTDKLLPCEGCKLVHYCGAAHQKEHQVEHKKACDAINKSRQVFQNEEAEILAPDNDSYFDVFCGFRTQAYIRARNAVADALLKINTSYAVEAALEHLQEMSRLCPGVNLGQRDIIPFLLLRLDREQECYDFIKWWTIIDDKEHYYHSHYNSLPLSSLYLHVHDSDVFESIDVFHASPNLSHLVALTLLKTRLYLDFEAHNDPDIAEWTPGPDRPIGRLARARLRTMHPTDVSITARKLRAQCQQLSYKLYAANPYIWKGLLMEETPALPSIYSLSHGSQEEADLILYQSKRAWDESEDAALVALVVKLEAPTFIHGLPDTFKGVVSNARTDHDNKRPQRFERRKGTRNVFPSKFRPRFPTLSPAELFPLTNVSHTPAKWFISRSDPDKVLVYVDGACSQNEQQKPRGGWAVVCGEFGTGSQPHQCVASGRLEEKGPFGDVSVATSNRAELRAVIAALRLYDWGRKGYKSIVIATDSSYVVNGATGWVKGWVRNGWKTRTGKNVKNKDLWDMLFGEVEKWKDQGQSVAFWKIPRELNLRADAAAKRAAADGAAEEEFKDVLLSPT</sequence>
<protein>
    <recommendedName>
        <fullName evidence="3">ribonuclease H</fullName>
        <ecNumber evidence="3">3.1.26.4</ecNumber>
    </recommendedName>
</protein>
<dbReference type="InterPro" id="IPR002893">
    <property type="entry name" value="Znf_MYND"/>
</dbReference>
<evidence type="ECO:0000256" key="3">
    <source>
        <dbReference type="ARBA" id="ARBA00012180"/>
    </source>
</evidence>
<dbReference type="OrthoDB" id="245563at2759"/>
<dbReference type="GO" id="GO:0004523">
    <property type="term" value="F:RNA-DNA hybrid ribonuclease activity"/>
    <property type="evidence" value="ECO:0007669"/>
    <property type="project" value="UniProtKB-EC"/>
</dbReference>
<dbReference type="Gene3D" id="3.30.420.10">
    <property type="entry name" value="Ribonuclease H-like superfamily/Ribonuclease H"/>
    <property type="match status" value="1"/>
</dbReference>
<keyword evidence="12" id="KW-1185">Reference proteome</keyword>
<dbReference type="PANTHER" id="PTHR10642">
    <property type="entry name" value="RIBONUCLEASE H1"/>
    <property type="match status" value="1"/>
</dbReference>
<dbReference type="RefSeq" id="XP_030991763.1">
    <property type="nucleotide sequence ID" value="XM_031135307.1"/>
</dbReference>
<dbReference type="Gene3D" id="6.10.140.2220">
    <property type="match status" value="1"/>
</dbReference>
<evidence type="ECO:0000256" key="2">
    <source>
        <dbReference type="ARBA" id="ARBA00005300"/>
    </source>
</evidence>
<evidence type="ECO:0000256" key="5">
    <source>
        <dbReference type="ARBA" id="ARBA00022723"/>
    </source>
</evidence>
<evidence type="ECO:0000256" key="4">
    <source>
        <dbReference type="ARBA" id="ARBA00022722"/>
    </source>
</evidence>